<dbReference type="OrthoDB" id="3188901at2"/>
<name>A0A1N5TYC4_9ACTN</name>
<dbReference type="EMBL" id="FSQT01000001">
    <property type="protein sequence ID" value="SIM53514.1"/>
    <property type="molecule type" value="Genomic_DNA"/>
</dbReference>
<feature type="compositionally biased region" description="Polar residues" evidence="1">
    <location>
        <begin position="227"/>
        <end position="239"/>
    </location>
</feature>
<dbReference type="GO" id="GO:0006313">
    <property type="term" value="P:DNA transposition"/>
    <property type="evidence" value="ECO:0007669"/>
    <property type="project" value="InterPro"/>
</dbReference>
<dbReference type="PANTHER" id="PTHR33055">
    <property type="entry name" value="TRANSPOSASE FOR INSERTION SEQUENCE ELEMENT IS1111A"/>
    <property type="match status" value="1"/>
</dbReference>
<evidence type="ECO:0000256" key="1">
    <source>
        <dbReference type="SAM" id="MobiDB-lite"/>
    </source>
</evidence>
<feature type="region of interest" description="Disordered" evidence="1">
    <location>
        <begin position="208"/>
        <end position="239"/>
    </location>
</feature>
<dbReference type="AlphaFoldDB" id="A0A1N5TYC4"/>
<dbReference type="STRING" id="709881.SAMN04489832_0465"/>
<dbReference type="RefSeq" id="WP_143728162.1">
    <property type="nucleotide sequence ID" value="NZ_FSQT01000001.1"/>
</dbReference>
<dbReference type="InterPro" id="IPR047650">
    <property type="entry name" value="Transpos_IS110"/>
</dbReference>
<feature type="domain" description="Transposase IS110-like N-terminal" evidence="2">
    <location>
        <begin position="19"/>
        <end position="144"/>
    </location>
</feature>
<sequence length="239" mass="25679">MGQVLGRAKLPEGVAGIARLHAMIGEPLGDEQDDDATVAVGIETDRGPWVQALIAAGYQIYAINPLQVARYRERHSVSGAKSDTADAHVLADMMRTDRHLLRPIADDSVQAEAIKVLTRAHMTMIWEGTRYLLRLRHALREFFPAALVAFDDLTAVDTLELLGAAPDPASAAALTIEQITGALRHARRRNSAAEAEVIVAALRGEYLGQPPTEPGQSPVPLEDGVGRTSSRGPTCSYSS</sequence>
<organism evidence="3 4">
    <name type="scientific">Micromonospora cremea</name>
    <dbReference type="NCBI Taxonomy" id="709881"/>
    <lineage>
        <taxon>Bacteria</taxon>
        <taxon>Bacillati</taxon>
        <taxon>Actinomycetota</taxon>
        <taxon>Actinomycetes</taxon>
        <taxon>Micromonosporales</taxon>
        <taxon>Micromonosporaceae</taxon>
        <taxon>Micromonospora</taxon>
    </lineage>
</organism>
<protein>
    <submittedName>
        <fullName evidence="3">Transposase</fullName>
    </submittedName>
</protein>
<reference evidence="4" key="1">
    <citation type="submission" date="2016-12" db="EMBL/GenBank/DDBJ databases">
        <authorList>
            <person name="Varghese N."/>
            <person name="Submissions S."/>
        </authorList>
    </citation>
    <scope>NUCLEOTIDE SEQUENCE [LARGE SCALE GENOMIC DNA]</scope>
    <source>
        <strain evidence="4">DSM 45599</strain>
    </source>
</reference>
<dbReference type="GO" id="GO:0003677">
    <property type="term" value="F:DNA binding"/>
    <property type="evidence" value="ECO:0007669"/>
    <property type="project" value="InterPro"/>
</dbReference>
<dbReference type="Pfam" id="PF01548">
    <property type="entry name" value="DEDD_Tnp_IS110"/>
    <property type="match status" value="1"/>
</dbReference>
<dbReference type="InterPro" id="IPR002525">
    <property type="entry name" value="Transp_IS110-like_N"/>
</dbReference>
<dbReference type="PANTHER" id="PTHR33055:SF3">
    <property type="entry name" value="PUTATIVE TRANSPOSASE FOR IS117-RELATED"/>
    <property type="match status" value="1"/>
</dbReference>
<proteinExistence type="predicted"/>
<accession>A0A1N5TYC4</accession>
<evidence type="ECO:0000313" key="3">
    <source>
        <dbReference type="EMBL" id="SIM53514.1"/>
    </source>
</evidence>
<evidence type="ECO:0000313" key="4">
    <source>
        <dbReference type="Proteomes" id="UP000185124"/>
    </source>
</evidence>
<dbReference type="Proteomes" id="UP000185124">
    <property type="component" value="Unassembled WGS sequence"/>
</dbReference>
<gene>
    <name evidence="3" type="ORF">SAMN04489832_0465</name>
</gene>
<keyword evidence="4" id="KW-1185">Reference proteome</keyword>
<evidence type="ECO:0000259" key="2">
    <source>
        <dbReference type="Pfam" id="PF01548"/>
    </source>
</evidence>
<dbReference type="GO" id="GO:0004803">
    <property type="term" value="F:transposase activity"/>
    <property type="evidence" value="ECO:0007669"/>
    <property type="project" value="InterPro"/>
</dbReference>